<dbReference type="AlphaFoldDB" id="A0A0E9S4C9"/>
<proteinExistence type="predicted"/>
<dbReference type="EMBL" id="GBXM01072323">
    <property type="protein sequence ID" value="JAH36254.1"/>
    <property type="molecule type" value="Transcribed_RNA"/>
</dbReference>
<name>A0A0E9S4C9_ANGAN</name>
<sequence>MLNVFLIHQFCLILIHALVCLCKVHALRCKTTQTKL</sequence>
<reference evidence="1" key="2">
    <citation type="journal article" date="2015" name="Fish Shellfish Immunol.">
        <title>Early steps in the European eel (Anguilla anguilla)-Vibrio vulnificus interaction in the gills: Role of the RtxA13 toxin.</title>
        <authorList>
            <person name="Callol A."/>
            <person name="Pajuelo D."/>
            <person name="Ebbesson L."/>
            <person name="Teles M."/>
            <person name="MacKenzie S."/>
            <person name="Amaro C."/>
        </authorList>
    </citation>
    <scope>NUCLEOTIDE SEQUENCE</scope>
</reference>
<accession>A0A0E9S4C9</accession>
<protein>
    <submittedName>
        <fullName evidence="1">Uncharacterized protein</fullName>
    </submittedName>
</protein>
<reference evidence="1" key="1">
    <citation type="submission" date="2014-11" db="EMBL/GenBank/DDBJ databases">
        <authorList>
            <person name="Amaro Gonzalez C."/>
        </authorList>
    </citation>
    <scope>NUCLEOTIDE SEQUENCE</scope>
</reference>
<organism evidence="1">
    <name type="scientific">Anguilla anguilla</name>
    <name type="common">European freshwater eel</name>
    <name type="synonym">Muraena anguilla</name>
    <dbReference type="NCBI Taxonomy" id="7936"/>
    <lineage>
        <taxon>Eukaryota</taxon>
        <taxon>Metazoa</taxon>
        <taxon>Chordata</taxon>
        <taxon>Craniata</taxon>
        <taxon>Vertebrata</taxon>
        <taxon>Euteleostomi</taxon>
        <taxon>Actinopterygii</taxon>
        <taxon>Neopterygii</taxon>
        <taxon>Teleostei</taxon>
        <taxon>Anguilliformes</taxon>
        <taxon>Anguillidae</taxon>
        <taxon>Anguilla</taxon>
    </lineage>
</organism>
<evidence type="ECO:0000313" key="1">
    <source>
        <dbReference type="EMBL" id="JAH36254.1"/>
    </source>
</evidence>